<dbReference type="Pfam" id="PF11958">
    <property type="entry name" value="DUF3472"/>
    <property type="match status" value="1"/>
</dbReference>
<organism evidence="1 2">
    <name type="scientific">Chitinophaga cymbidii</name>
    <dbReference type="NCBI Taxonomy" id="1096750"/>
    <lineage>
        <taxon>Bacteria</taxon>
        <taxon>Pseudomonadati</taxon>
        <taxon>Bacteroidota</taxon>
        <taxon>Chitinophagia</taxon>
        <taxon>Chitinophagales</taxon>
        <taxon>Chitinophagaceae</taxon>
        <taxon>Chitinophaga</taxon>
    </lineage>
</organism>
<keyword evidence="2" id="KW-1185">Reference proteome</keyword>
<evidence type="ECO:0000313" key="2">
    <source>
        <dbReference type="Proteomes" id="UP000321436"/>
    </source>
</evidence>
<protein>
    <recommendedName>
        <fullName evidence="3">DUF3472 domain-containing protein</fullName>
    </recommendedName>
</protein>
<reference evidence="1 2" key="1">
    <citation type="submission" date="2019-07" db="EMBL/GenBank/DDBJ databases">
        <title>Whole genome shotgun sequence of Chitinophaga cymbidii NBRC 109752.</title>
        <authorList>
            <person name="Hosoyama A."/>
            <person name="Uohara A."/>
            <person name="Ohji S."/>
            <person name="Ichikawa N."/>
        </authorList>
    </citation>
    <scope>NUCLEOTIDE SEQUENCE [LARGE SCALE GENOMIC DNA]</scope>
    <source>
        <strain evidence="1 2">NBRC 109752</strain>
    </source>
</reference>
<sequence length="165" mass="19045">MYTYSPQHSPSIYFNCRINKKAVLISQQIKIPYSTPSTFYSVLNWNAGESYSSGYAGFQQLENGDKTAHFSLWSLEEDHPQFKPVRQVEGGIFDPFTNEKRGRKFVAPFDFMENVWYKFDIEITHPDANNTIYSFVITNVQNGESIQIVEMNYPVPISAFLRCVS</sequence>
<gene>
    <name evidence="1" type="ORF">CCY01nite_43740</name>
</gene>
<dbReference type="AlphaFoldDB" id="A0A512RR15"/>
<dbReference type="EMBL" id="BKAU01000005">
    <property type="protein sequence ID" value="GEP98114.1"/>
    <property type="molecule type" value="Genomic_DNA"/>
</dbReference>
<dbReference type="OrthoDB" id="535891at2"/>
<dbReference type="RefSeq" id="WP_146866334.1">
    <property type="nucleotide sequence ID" value="NZ_BKAU01000005.1"/>
</dbReference>
<dbReference type="Proteomes" id="UP000321436">
    <property type="component" value="Unassembled WGS sequence"/>
</dbReference>
<evidence type="ECO:0000313" key="1">
    <source>
        <dbReference type="EMBL" id="GEP98114.1"/>
    </source>
</evidence>
<comment type="caution">
    <text evidence="1">The sequence shown here is derived from an EMBL/GenBank/DDBJ whole genome shotgun (WGS) entry which is preliminary data.</text>
</comment>
<proteinExistence type="predicted"/>
<accession>A0A512RR15</accession>
<evidence type="ECO:0008006" key="3">
    <source>
        <dbReference type="Google" id="ProtNLM"/>
    </source>
</evidence>
<dbReference type="InterPro" id="IPR021862">
    <property type="entry name" value="DUF3472"/>
</dbReference>
<name>A0A512RR15_9BACT</name>